<keyword evidence="3 7" id="KW-1133">Transmembrane helix</keyword>
<keyword evidence="7" id="KW-0997">Cell inner membrane</keyword>
<dbReference type="InterPro" id="IPR003770">
    <property type="entry name" value="MLTG-like"/>
</dbReference>
<feature type="transmembrane region" description="Helical" evidence="7">
    <location>
        <begin position="12"/>
        <end position="32"/>
    </location>
</feature>
<comment type="catalytic activity">
    <reaction evidence="7">
        <text>a peptidoglycan chain = a peptidoglycan chain with N-acetyl-1,6-anhydromuramyl-[peptide] at the reducing end + a peptidoglycan chain with N-acetylglucosamine at the non-reducing end.</text>
        <dbReference type="EC" id="4.2.2.29"/>
    </reaction>
</comment>
<name>B3ET85_AMOA5</name>
<dbReference type="Gene3D" id="3.30.160.60">
    <property type="entry name" value="Classic Zinc Finger"/>
    <property type="match status" value="1"/>
</dbReference>
<protein>
    <recommendedName>
        <fullName evidence="7">Endolytic murein transglycosylase</fullName>
        <ecNumber evidence="7">4.2.2.29</ecNumber>
    </recommendedName>
    <alternativeName>
        <fullName evidence="7">Peptidoglycan lytic transglycosylase</fullName>
    </alternativeName>
    <alternativeName>
        <fullName evidence="7">Peptidoglycan polymerization terminase</fullName>
    </alternativeName>
</protein>
<organism evidence="8 9">
    <name type="scientific">Amoebophilus asiaticus (strain 5a2)</name>
    <dbReference type="NCBI Taxonomy" id="452471"/>
    <lineage>
        <taxon>Bacteria</taxon>
        <taxon>Pseudomonadati</taxon>
        <taxon>Bacteroidota</taxon>
        <taxon>Cytophagia</taxon>
        <taxon>Cytophagales</taxon>
        <taxon>Amoebophilaceae</taxon>
        <taxon>Candidatus Amoebophilus</taxon>
    </lineage>
</organism>
<dbReference type="Gene3D" id="3.30.1490.480">
    <property type="entry name" value="Endolytic murein transglycosylase"/>
    <property type="match status" value="1"/>
</dbReference>
<feature type="site" description="Important for catalytic activity" evidence="7">
    <location>
        <position position="225"/>
    </location>
</feature>
<dbReference type="Pfam" id="PF02618">
    <property type="entry name" value="YceG"/>
    <property type="match status" value="1"/>
</dbReference>
<keyword evidence="1 7" id="KW-1003">Cell membrane</keyword>
<dbReference type="OrthoDB" id="9814591at2"/>
<dbReference type="GO" id="GO:0008932">
    <property type="term" value="F:lytic endotransglycosylase activity"/>
    <property type="evidence" value="ECO:0007669"/>
    <property type="project" value="UniProtKB-UniRule"/>
</dbReference>
<evidence type="ECO:0000256" key="3">
    <source>
        <dbReference type="ARBA" id="ARBA00022989"/>
    </source>
</evidence>
<comment type="similarity">
    <text evidence="7">Belongs to the transglycosylase MltG family.</text>
</comment>
<dbReference type="KEGG" id="aas:Aasi_1094"/>
<dbReference type="Proteomes" id="UP000001227">
    <property type="component" value="Chromosome"/>
</dbReference>
<dbReference type="NCBIfam" id="TIGR00247">
    <property type="entry name" value="endolytic transglycosylase MltG"/>
    <property type="match status" value="1"/>
</dbReference>
<evidence type="ECO:0000256" key="1">
    <source>
        <dbReference type="ARBA" id="ARBA00022475"/>
    </source>
</evidence>
<dbReference type="HOGENOM" id="CLU_025574_2_0_10"/>
<gene>
    <name evidence="7" type="primary">mltG</name>
    <name evidence="8" type="ordered locus">Aasi_1094</name>
</gene>
<keyword evidence="2 7" id="KW-0812">Transmembrane</keyword>
<evidence type="ECO:0000313" key="9">
    <source>
        <dbReference type="Proteomes" id="UP000001227"/>
    </source>
</evidence>
<accession>B3ET85</accession>
<keyword evidence="9" id="KW-1185">Reference proteome</keyword>
<keyword evidence="4 7" id="KW-0472">Membrane</keyword>
<evidence type="ECO:0000313" key="8">
    <source>
        <dbReference type="EMBL" id="ACE06437.1"/>
    </source>
</evidence>
<dbReference type="GO" id="GO:0009252">
    <property type="term" value="P:peptidoglycan biosynthetic process"/>
    <property type="evidence" value="ECO:0007669"/>
    <property type="project" value="UniProtKB-UniRule"/>
</dbReference>
<dbReference type="GO" id="GO:0071555">
    <property type="term" value="P:cell wall organization"/>
    <property type="evidence" value="ECO:0007669"/>
    <property type="project" value="UniProtKB-KW"/>
</dbReference>
<dbReference type="CDD" id="cd08010">
    <property type="entry name" value="MltG_like"/>
    <property type="match status" value="1"/>
</dbReference>
<keyword evidence="5 7" id="KW-0456">Lyase</keyword>
<evidence type="ECO:0000256" key="7">
    <source>
        <dbReference type="HAMAP-Rule" id="MF_02065"/>
    </source>
</evidence>
<dbReference type="GO" id="GO:0005886">
    <property type="term" value="C:plasma membrane"/>
    <property type="evidence" value="ECO:0007669"/>
    <property type="project" value="UniProtKB-SubCell"/>
</dbReference>
<sequence>MQPKSLFTINKWFQIIVSLLLVMLTYGFIWSYRIIQKPNILVGQPSRLLFIPPNTTFNTLQNTLYKNGYITDSTSFRLTAHLLRYDHKILPGAYRLSSGMSNWKAIQLLRAGIQEPVNIILNNIANKEELATKITQNIEIDAITFQKLLDDSKFLQAYGFTPENILTMFIPNTYNAYWTISTEKLFKRMYAEYQKFWKGERLEKAKNLNLTPIQVSILASIIEKETNKLEEAPLIAGVYINRLRRGMKLQACPTLLYIANDPSATRVLHAYIHINSPYNTYLYKGLPPGPITMPSIAMIDAVLNYRHHDYLYFVTKEDFSGYHYFAKTFKEHKENAKKYRRTLKEILAANKE</sequence>
<reference evidence="8 9" key="1">
    <citation type="journal article" date="2010" name="J. Bacteriol.">
        <title>The genome of the amoeba symbiont 'Candidatus Amoebophilus asiaticus' reveals common mechanisms for host cell interaction among amoeba-associated bacteria.</title>
        <authorList>
            <person name="Schmitz-Esser S."/>
            <person name="Tischler P."/>
            <person name="Arnold R."/>
            <person name="Montanaro J."/>
            <person name="Wagner M."/>
            <person name="Rattei T."/>
            <person name="Horn M."/>
        </authorList>
    </citation>
    <scope>NUCLEOTIDE SEQUENCE [LARGE SCALE GENOMIC DNA]</scope>
    <source>
        <strain evidence="8 9">5a2</strain>
    </source>
</reference>
<evidence type="ECO:0000256" key="6">
    <source>
        <dbReference type="ARBA" id="ARBA00023316"/>
    </source>
</evidence>
<dbReference type="EC" id="4.2.2.29" evidence="7"/>
<comment type="subcellular location">
    <subcellularLocation>
        <location evidence="7">Cell inner membrane</location>
        <topology evidence="7">Single-pass membrane protein</topology>
    </subcellularLocation>
</comment>
<dbReference type="HAMAP" id="MF_02065">
    <property type="entry name" value="MltG"/>
    <property type="match status" value="1"/>
</dbReference>
<dbReference type="PANTHER" id="PTHR30518:SF2">
    <property type="entry name" value="ENDOLYTIC MUREIN TRANSGLYCOSYLASE"/>
    <property type="match status" value="1"/>
</dbReference>
<dbReference type="PANTHER" id="PTHR30518">
    <property type="entry name" value="ENDOLYTIC MUREIN TRANSGLYCOSYLASE"/>
    <property type="match status" value="1"/>
</dbReference>
<evidence type="ECO:0000256" key="4">
    <source>
        <dbReference type="ARBA" id="ARBA00023136"/>
    </source>
</evidence>
<evidence type="ECO:0000256" key="2">
    <source>
        <dbReference type="ARBA" id="ARBA00022692"/>
    </source>
</evidence>
<evidence type="ECO:0000256" key="5">
    <source>
        <dbReference type="ARBA" id="ARBA00023239"/>
    </source>
</evidence>
<dbReference type="EMBL" id="CP001102">
    <property type="protein sequence ID" value="ACE06437.1"/>
    <property type="molecule type" value="Genomic_DNA"/>
</dbReference>
<dbReference type="AlphaFoldDB" id="B3ET85"/>
<keyword evidence="6 7" id="KW-0961">Cell wall biogenesis/degradation</keyword>
<dbReference type="eggNOG" id="COG1559">
    <property type="taxonomic scope" value="Bacteria"/>
</dbReference>
<comment type="function">
    <text evidence="7">Functions as a peptidoglycan terminase that cleaves nascent peptidoglycan strands endolytically to terminate their elongation.</text>
</comment>
<dbReference type="STRING" id="452471.Aasi_1094"/>
<proteinExistence type="inferred from homology"/>